<dbReference type="RefSeq" id="WP_344831195.1">
    <property type="nucleotide sequence ID" value="NZ_BAAAUV010000010.1"/>
</dbReference>
<dbReference type="EMBL" id="BAAAUV010000010">
    <property type="protein sequence ID" value="GAA3219384.1"/>
    <property type="molecule type" value="Genomic_DNA"/>
</dbReference>
<reference evidence="2" key="1">
    <citation type="journal article" date="2019" name="Int. J. Syst. Evol. Microbiol.">
        <title>The Global Catalogue of Microorganisms (GCM) 10K type strain sequencing project: providing services to taxonomists for standard genome sequencing and annotation.</title>
        <authorList>
            <consortium name="The Broad Institute Genomics Platform"/>
            <consortium name="The Broad Institute Genome Sequencing Center for Infectious Disease"/>
            <person name="Wu L."/>
            <person name="Ma J."/>
        </authorList>
    </citation>
    <scope>NUCLEOTIDE SEQUENCE [LARGE SCALE GENOMIC DNA]</scope>
    <source>
        <strain evidence="2">JCM 9377</strain>
    </source>
</reference>
<evidence type="ECO:0008006" key="3">
    <source>
        <dbReference type="Google" id="ProtNLM"/>
    </source>
</evidence>
<protein>
    <recommendedName>
        <fullName evidence="3">Tetratricopeptide repeat protein</fullName>
    </recommendedName>
</protein>
<comment type="caution">
    <text evidence="1">The sequence shown here is derived from an EMBL/GenBank/DDBJ whole genome shotgun (WGS) entry which is preliminary data.</text>
</comment>
<accession>A0ABP6QF21</accession>
<dbReference type="SUPFAM" id="SSF48452">
    <property type="entry name" value="TPR-like"/>
    <property type="match status" value="2"/>
</dbReference>
<dbReference type="PANTHER" id="PTHR47691">
    <property type="entry name" value="REGULATOR-RELATED"/>
    <property type="match status" value="1"/>
</dbReference>
<evidence type="ECO:0000313" key="1">
    <source>
        <dbReference type="EMBL" id="GAA3219384.1"/>
    </source>
</evidence>
<dbReference type="Proteomes" id="UP001501237">
    <property type="component" value="Unassembled WGS sequence"/>
</dbReference>
<dbReference type="PANTHER" id="PTHR47691:SF3">
    <property type="entry name" value="HTH-TYPE TRANSCRIPTIONAL REGULATOR RV0890C-RELATED"/>
    <property type="match status" value="1"/>
</dbReference>
<dbReference type="SUPFAM" id="SSF52540">
    <property type="entry name" value="P-loop containing nucleoside triphosphate hydrolases"/>
    <property type="match status" value="1"/>
</dbReference>
<dbReference type="InterPro" id="IPR011990">
    <property type="entry name" value="TPR-like_helical_dom_sf"/>
</dbReference>
<keyword evidence="2" id="KW-1185">Reference proteome</keyword>
<dbReference type="Pfam" id="PF13424">
    <property type="entry name" value="TPR_12"/>
    <property type="match status" value="1"/>
</dbReference>
<proteinExistence type="predicted"/>
<dbReference type="InterPro" id="IPR019734">
    <property type="entry name" value="TPR_rpt"/>
</dbReference>
<dbReference type="InterPro" id="IPR027417">
    <property type="entry name" value="P-loop_NTPase"/>
</dbReference>
<dbReference type="SMART" id="SM00028">
    <property type="entry name" value="TPR"/>
    <property type="match status" value="5"/>
</dbReference>
<evidence type="ECO:0000313" key="2">
    <source>
        <dbReference type="Proteomes" id="UP001501237"/>
    </source>
</evidence>
<name>A0ABP6QF21_9ACTN</name>
<sequence>MLAEIEAVFTDREEALEAFDAFLRDASRVLLFWGVAGQGKSALLRELSGRTAEPGLVDLETLVDYESSDGLDLAEVLIDRLAAFLLGRSGRRSAFLRQRYRRDKNLARARFTAVAPVHVQLTAVESGTIERNEINVDTGAHLRYGRAEFRDALIRALCRIAGGRTALEGVLMIDTLERLTFLDGIAGEGETPTRIRHWFVQELLPALCVAAPSVKIVLAGRERLEIPEGLCRRQVELTEWTPADSATYLTRVGVTDAPTVKGIQAACGGLPLWTSLAADACRLGEGGDASWSIRAAEGRVVHEWLPREFLRRLPHAQREIVTAATVPRVITKEVVGVLLPPGDREPDWYTKLCGLSFVRLVTDPTGRSEIRMHDLIRSALLAYLEAQEPALLAGLHARAAAYHAAGGTVLDSAYHRFASGDFSLEEQWRRALDDALQRHDLGQALQYTSIILAPELRTGLAERRAGLLNHARVSAAQIALHQGDPVKAEELLLLVLETSADDSLRLQALDSLGDILLRQGDAAGAEQRYREALNLARRIDHDLGIVTALSSLGDVQLRRGALPSARELYAEAMEHVLRKRLRKREGLARRSMGRILLAEGDRVSAREHFLSALAIFRDDRHALNEGRTLVILGRMDSTDGDLTAARERFTRALVCAREAKSGLHEANALLASAEVELKYGGLEIAESAVRKALELFVQVGSQLGAARSTRCLGDISLARQDATEAARRYREALAAFERISVATGAAAASAGLAFALRRLGEPAAEASHEDARRRFAAMGRTEAKSYARLERLWG</sequence>
<gene>
    <name evidence="1" type="ORF">GCM10010468_43400</name>
</gene>
<dbReference type="Gene3D" id="1.25.40.10">
    <property type="entry name" value="Tetratricopeptide repeat domain"/>
    <property type="match status" value="2"/>
</dbReference>
<organism evidence="1 2">
    <name type="scientific">Actinocorallia longicatena</name>
    <dbReference type="NCBI Taxonomy" id="111803"/>
    <lineage>
        <taxon>Bacteria</taxon>
        <taxon>Bacillati</taxon>
        <taxon>Actinomycetota</taxon>
        <taxon>Actinomycetes</taxon>
        <taxon>Streptosporangiales</taxon>
        <taxon>Thermomonosporaceae</taxon>
        <taxon>Actinocorallia</taxon>
    </lineage>
</organism>